<dbReference type="SUPFAM" id="SSF158791">
    <property type="entry name" value="MgtE N-terminal domain-like"/>
    <property type="match status" value="1"/>
</dbReference>
<keyword evidence="9" id="KW-0479">Metal-binding</keyword>
<dbReference type="SUPFAM" id="SSF54631">
    <property type="entry name" value="CBS-domain pair"/>
    <property type="match status" value="1"/>
</dbReference>
<feature type="transmembrane region" description="Helical" evidence="9">
    <location>
        <begin position="378"/>
        <end position="407"/>
    </location>
</feature>
<evidence type="ECO:0000256" key="5">
    <source>
        <dbReference type="ARBA" id="ARBA00022842"/>
    </source>
</evidence>
<dbReference type="SMART" id="SM00924">
    <property type="entry name" value="MgtE_N"/>
    <property type="match status" value="1"/>
</dbReference>
<dbReference type="Gene3D" id="3.10.580.10">
    <property type="entry name" value="CBS-domain"/>
    <property type="match status" value="1"/>
</dbReference>
<dbReference type="PROSITE" id="PS51371">
    <property type="entry name" value="CBS"/>
    <property type="match status" value="2"/>
</dbReference>
<feature type="transmembrane region" description="Helical" evidence="9">
    <location>
        <begin position="273"/>
        <end position="292"/>
    </location>
</feature>
<dbReference type="OrthoDB" id="5288356at2"/>
<comment type="similarity">
    <text evidence="2 9">Belongs to the SLC41A transporter family.</text>
</comment>
<dbReference type="AlphaFoldDB" id="A0A1Z3N725"/>
<dbReference type="Gene3D" id="1.10.357.20">
    <property type="entry name" value="SLC41 divalent cation transporters, integral membrane domain"/>
    <property type="match status" value="1"/>
</dbReference>
<dbReference type="RefSeq" id="WP_088564802.1">
    <property type="nucleotide sequence ID" value="NZ_CP020946.1"/>
</dbReference>
<evidence type="ECO:0000256" key="9">
    <source>
        <dbReference type="RuleBase" id="RU362011"/>
    </source>
</evidence>
<feature type="transmembrane region" description="Helical" evidence="9">
    <location>
        <begin position="346"/>
        <end position="366"/>
    </location>
</feature>
<evidence type="ECO:0000259" key="10">
    <source>
        <dbReference type="PROSITE" id="PS51371"/>
    </source>
</evidence>
<evidence type="ECO:0000256" key="6">
    <source>
        <dbReference type="ARBA" id="ARBA00022989"/>
    </source>
</evidence>
<organism evidence="11 12">
    <name type="scientific">Bdellovibrio bacteriovorus</name>
    <dbReference type="NCBI Taxonomy" id="959"/>
    <lineage>
        <taxon>Bacteria</taxon>
        <taxon>Pseudomonadati</taxon>
        <taxon>Bdellovibrionota</taxon>
        <taxon>Bdellovibrionia</taxon>
        <taxon>Bdellovibrionales</taxon>
        <taxon>Pseudobdellovibrionaceae</taxon>
        <taxon>Bdellovibrio</taxon>
    </lineage>
</organism>
<dbReference type="GO" id="GO:0015095">
    <property type="term" value="F:magnesium ion transmembrane transporter activity"/>
    <property type="evidence" value="ECO:0007669"/>
    <property type="project" value="UniProtKB-UniRule"/>
</dbReference>
<dbReference type="Pfam" id="PF01769">
    <property type="entry name" value="MgtE"/>
    <property type="match status" value="1"/>
</dbReference>
<evidence type="ECO:0000313" key="12">
    <source>
        <dbReference type="Proteomes" id="UP000197003"/>
    </source>
</evidence>
<comment type="subcellular location">
    <subcellularLocation>
        <location evidence="9">Cell membrane</location>
        <topology evidence="9">Multi-pass membrane protein</topology>
    </subcellularLocation>
    <subcellularLocation>
        <location evidence="1">Membrane</location>
        <topology evidence="1">Multi-pass membrane protein</topology>
    </subcellularLocation>
</comment>
<reference evidence="11 12" key="1">
    <citation type="submission" date="2017-04" db="EMBL/GenBank/DDBJ databases">
        <title>Whole genome sequence of Bdellovibrio bacteriovorus strain SSB218315.</title>
        <authorList>
            <person name="Oyedara O."/>
            <person name="Rodriguez-Perez M.A."/>
        </authorList>
    </citation>
    <scope>NUCLEOTIDE SEQUENCE [LARGE SCALE GENOMIC DNA]</scope>
    <source>
        <strain evidence="11 12">SSB218315</strain>
    </source>
</reference>
<keyword evidence="7 9" id="KW-0472">Membrane</keyword>
<dbReference type="NCBIfam" id="TIGR00400">
    <property type="entry name" value="mgtE"/>
    <property type="match status" value="1"/>
</dbReference>
<dbReference type="SUPFAM" id="SSF161093">
    <property type="entry name" value="MgtE membrane domain-like"/>
    <property type="match status" value="1"/>
</dbReference>
<dbReference type="InterPro" id="IPR006669">
    <property type="entry name" value="MgtE_transporter"/>
</dbReference>
<comment type="caution">
    <text evidence="9">Lacks conserved residue(s) required for the propagation of feature annotation.</text>
</comment>
<evidence type="ECO:0000256" key="4">
    <source>
        <dbReference type="ARBA" id="ARBA00022692"/>
    </source>
</evidence>
<feature type="transmembrane region" description="Helical" evidence="9">
    <location>
        <begin position="419"/>
        <end position="442"/>
    </location>
</feature>
<dbReference type="Pfam" id="PF03448">
    <property type="entry name" value="MgtE_N"/>
    <property type="match status" value="1"/>
</dbReference>
<gene>
    <name evidence="11" type="ORF">B9G79_06530</name>
</gene>
<dbReference type="Pfam" id="PF00571">
    <property type="entry name" value="CBS"/>
    <property type="match status" value="2"/>
</dbReference>
<evidence type="ECO:0000256" key="2">
    <source>
        <dbReference type="ARBA" id="ARBA00009749"/>
    </source>
</evidence>
<dbReference type="EMBL" id="CP020946">
    <property type="protein sequence ID" value="ASD63247.1"/>
    <property type="molecule type" value="Genomic_DNA"/>
</dbReference>
<keyword evidence="6 9" id="KW-1133">Transmembrane helix</keyword>
<name>A0A1Z3N725_BDEBC</name>
<comment type="subunit">
    <text evidence="9">Homodimer.</text>
</comment>
<dbReference type="InterPro" id="IPR038076">
    <property type="entry name" value="MgtE_N_sf"/>
</dbReference>
<dbReference type="Gene3D" id="1.25.60.10">
    <property type="entry name" value="MgtE N-terminal domain-like"/>
    <property type="match status" value="1"/>
</dbReference>
<dbReference type="InterPro" id="IPR036739">
    <property type="entry name" value="SLC41_membr_dom_sf"/>
</dbReference>
<dbReference type="PANTHER" id="PTHR43773">
    <property type="entry name" value="MAGNESIUM TRANSPORTER MGTE"/>
    <property type="match status" value="1"/>
</dbReference>
<accession>A0A1Z3N725</accession>
<feature type="domain" description="CBS" evidence="10">
    <location>
        <begin position="188"/>
        <end position="244"/>
    </location>
</feature>
<dbReference type="InterPro" id="IPR000644">
    <property type="entry name" value="CBS_dom"/>
</dbReference>
<keyword evidence="9" id="KW-1003">Cell membrane</keyword>
<sequence length="447" mass="49583">MDSNNNQNNIEVQDQDTVLSLSESWSALSPAERREKFKDLPRTEAEELFLSLKTHDQAELIEEATHLEKRSWIRLLAPDDVADLIQEMGGDHREDILSLLDPQTKREVTALLAYAEDAAGGLMSSRFVRLRPDMSVDEAISYIRIQAKTHVETIYYAYVLDSDQKLLGVVSFRELFQSSPEKKIAEIMHTDVLKVPVEMDQEQIGRIFSQQDLMAVPVVDENGIMKGIVTFDDVATAIQEEATEDIHKIGGVESLDAPYLKISMLEMLKKRGGWLMILFLGEMFTATAMAFFEDELSKAVVLSMFIPLIISSGGNSGSQASTLIIRAIALREVRLRDWWRVLGREIMTGACLGLVLGAIGFIRIMLWPNRETLYTAHYMQVGLTVAASVVGVVLWGTISGSMLPFILKKVGFDPASASAPAVATLVDVTGLVIYFTAASFFLSGILL</sequence>
<evidence type="ECO:0000256" key="1">
    <source>
        <dbReference type="ARBA" id="ARBA00004141"/>
    </source>
</evidence>
<protein>
    <recommendedName>
        <fullName evidence="9">Magnesium transporter MgtE</fullName>
    </recommendedName>
</protein>
<evidence type="ECO:0000256" key="3">
    <source>
        <dbReference type="ARBA" id="ARBA00022448"/>
    </source>
</evidence>
<keyword evidence="5 9" id="KW-0460">Magnesium</keyword>
<evidence type="ECO:0000256" key="7">
    <source>
        <dbReference type="ARBA" id="ARBA00023136"/>
    </source>
</evidence>
<proteinExistence type="inferred from homology"/>
<dbReference type="GO" id="GO:0005886">
    <property type="term" value="C:plasma membrane"/>
    <property type="evidence" value="ECO:0007669"/>
    <property type="project" value="UniProtKB-SubCell"/>
</dbReference>
<dbReference type="GO" id="GO:0046872">
    <property type="term" value="F:metal ion binding"/>
    <property type="evidence" value="ECO:0007669"/>
    <property type="project" value="UniProtKB-KW"/>
</dbReference>
<feature type="domain" description="CBS" evidence="10">
    <location>
        <begin position="123"/>
        <end position="186"/>
    </location>
</feature>
<keyword evidence="3 9" id="KW-0813">Transport</keyword>
<dbReference type="InterPro" id="IPR006667">
    <property type="entry name" value="SLC41_membr_dom"/>
</dbReference>
<keyword evidence="8" id="KW-0129">CBS domain</keyword>
<dbReference type="Proteomes" id="UP000197003">
    <property type="component" value="Chromosome"/>
</dbReference>
<evidence type="ECO:0000313" key="11">
    <source>
        <dbReference type="EMBL" id="ASD63247.1"/>
    </source>
</evidence>
<dbReference type="InterPro" id="IPR046342">
    <property type="entry name" value="CBS_dom_sf"/>
</dbReference>
<dbReference type="InterPro" id="IPR006668">
    <property type="entry name" value="Mg_transptr_MgtE_intracell_dom"/>
</dbReference>
<dbReference type="PANTHER" id="PTHR43773:SF1">
    <property type="entry name" value="MAGNESIUM TRANSPORTER MGTE"/>
    <property type="match status" value="1"/>
</dbReference>
<dbReference type="CDD" id="cd04606">
    <property type="entry name" value="CBS_pair_Mg_transporter"/>
    <property type="match status" value="1"/>
</dbReference>
<evidence type="ECO:0000256" key="8">
    <source>
        <dbReference type="PROSITE-ProRule" id="PRU00703"/>
    </source>
</evidence>
<keyword evidence="4 9" id="KW-0812">Transmembrane</keyword>
<dbReference type="SMART" id="SM00116">
    <property type="entry name" value="CBS"/>
    <property type="match status" value="2"/>
</dbReference>
<comment type="function">
    <text evidence="9">Acts as a magnesium transporter.</text>
</comment>